<dbReference type="OrthoDB" id="1899291at2759"/>
<feature type="region of interest" description="Disordered" evidence="1">
    <location>
        <begin position="267"/>
        <end position="301"/>
    </location>
</feature>
<accession>A0A835UV31</accession>
<sequence length="350" mass="40598">MGEKRRWGNWELGRREEGGWRPAKSPQRWGQQNADFSSWREEEGLTTQATSRWGASYSTAPSWEKTFCISVCKVPWWKIRDAKRVMSMYKNVAEWDDSAGREAFENAKARYWAKINSLPCDLPLPDSNMYVDSVDFNFVIDREMEEEIDRCGRDRDEGIAFIKLMVPLGHEPLPATSWVEAEHSFSNWDRYVEKPFVTSGWEEARDIAPANVESGNAWGSAVGWGGESGDAVWSTQTNHFVGTNGWRNSWKQEGWRDQSWMDDSSRYQSKWKNDHDGRNNRRRNGRQLNSRFPGDGNHINRRLQYSGVKNHIGYSYEKVQNGRTSHHFGSANLERADYSQDPWQHKNAVS</sequence>
<dbReference type="EMBL" id="JADCNM010000007">
    <property type="protein sequence ID" value="KAG0475043.1"/>
    <property type="molecule type" value="Genomic_DNA"/>
</dbReference>
<proteinExistence type="predicted"/>
<comment type="caution">
    <text evidence="2">The sequence shown here is derived from an EMBL/GenBank/DDBJ whole genome shotgun (WGS) entry which is preliminary data.</text>
</comment>
<gene>
    <name evidence="2" type="ORF">HPP92_014729</name>
</gene>
<organism evidence="2 3">
    <name type="scientific">Vanilla planifolia</name>
    <name type="common">Vanilla</name>
    <dbReference type="NCBI Taxonomy" id="51239"/>
    <lineage>
        <taxon>Eukaryota</taxon>
        <taxon>Viridiplantae</taxon>
        <taxon>Streptophyta</taxon>
        <taxon>Embryophyta</taxon>
        <taxon>Tracheophyta</taxon>
        <taxon>Spermatophyta</taxon>
        <taxon>Magnoliopsida</taxon>
        <taxon>Liliopsida</taxon>
        <taxon>Asparagales</taxon>
        <taxon>Orchidaceae</taxon>
        <taxon>Vanilloideae</taxon>
        <taxon>Vanilleae</taxon>
        <taxon>Vanilla</taxon>
    </lineage>
</organism>
<dbReference type="Proteomes" id="UP000639772">
    <property type="component" value="Chromosome 7"/>
</dbReference>
<dbReference type="PANTHER" id="PTHR34567">
    <property type="entry name" value="FK506-BINDING-LIKE PROTEIN"/>
    <property type="match status" value="1"/>
</dbReference>
<dbReference type="AlphaFoldDB" id="A0A835UV31"/>
<evidence type="ECO:0000256" key="1">
    <source>
        <dbReference type="SAM" id="MobiDB-lite"/>
    </source>
</evidence>
<name>A0A835UV31_VANPL</name>
<protein>
    <submittedName>
        <fullName evidence="2">Uncharacterized protein</fullName>
    </submittedName>
</protein>
<evidence type="ECO:0000313" key="3">
    <source>
        <dbReference type="Proteomes" id="UP000639772"/>
    </source>
</evidence>
<reference evidence="2 3" key="1">
    <citation type="journal article" date="2020" name="Nat. Food">
        <title>A phased Vanilla planifolia genome enables genetic improvement of flavour and production.</title>
        <authorList>
            <person name="Hasing T."/>
            <person name="Tang H."/>
            <person name="Brym M."/>
            <person name="Khazi F."/>
            <person name="Huang T."/>
            <person name="Chambers A.H."/>
        </authorList>
    </citation>
    <scope>NUCLEOTIDE SEQUENCE [LARGE SCALE GENOMIC DNA]</scope>
    <source>
        <tissue evidence="2">Leaf</tissue>
    </source>
</reference>
<dbReference type="PANTHER" id="PTHR34567:SF3">
    <property type="entry name" value="FK506-BINDING-LIKE PROTEIN"/>
    <property type="match status" value="1"/>
</dbReference>
<evidence type="ECO:0000313" key="2">
    <source>
        <dbReference type="EMBL" id="KAG0475043.1"/>
    </source>
</evidence>